<keyword evidence="3" id="KW-1185">Reference proteome</keyword>
<evidence type="ECO:0000256" key="1">
    <source>
        <dbReference type="SAM" id="SignalP"/>
    </source>
</evidence>
<feature type="chain" id="PRO_5046749735" description="DUF3108 domain-containing protein" evidence="1">
    <location>
        <begin position="25"/>
        <end position="215"/>
    </location>
</feature>
<comment type="caution">
    <text evidence="2">The sequence shown here is derived from an EMBL/GenBank/DDBJ whole genome shotgun (WGS) entry which is preliminary data.</text>
</comment>
<keyword evidence="1" id="KW-0732">Signal</keyword>
<proteinExistence type="predicted"/>
<organism evidence="2 3">
    <name type="scientific">Hallella faecis</name>
    <dbReference type="NCBI Taxonomy" id="2841596"/>
    <lineage>
        <taxon>Bacteria</taxon>
        <taxon>Pseudomonadati</taxon>
        <taxon>Bacteroidota</taxon>
        <taxon>Bacteroidia</taxon>
        <taxon>Bacteroidales</taxon>
        <taxon>Prevotellaceae</taxon>
        <taxon>Hallella</taxon>
    </lineage>
</organism>
<evidence type="ECO:0000313" key="3">
    <source>
        <dbReference type="Proteomes" id="UP001487296"/>
    </source>
</evidence>
<sequence>MNVLTRWVLIVATWICATSAMAQADTLQRRTMAYANFRPALVTLTSGKVVKAAQANVLLKGSVLVYRNPQGRIMEANRATVKSVDFDDRHYERIDTLLFWRVDTVGDNALYKATYIDMASLRQQILNSRNMTDMQVNSLMLSSTALMANEEDLELPYTDVYYFRYRGKWVKVHERYIDHALPRNKRQAYKVAVAMPGFSWSNPRSLISLLRAISD</sequence>
<reference evidence="2 3" key="1">
    <citation type="submission" date="2024-04" db="EMBL/GenBank/DDBJ databases">
        <title>Human intestinal bacterial collection.</title>
        <authorList>
            <person name="Pauvert C."/>
            <person name="Hitch T.C.A."/>
            <person name="Clavel T."/>
        </authorList>
    </citation>
    <scope>NUCLEOTIDE SEQUENCE [LARGE SCALE GENOMIC DNA]</scope>
    <source>
        <strain evidence="2 3">CLA-AA-H145</strain>
    </source>
</reference>
<evidence type="ECO:0000313" key="2">
    <source>
        <dbReference type="EMBL" id="MEQ2485857.1"/>
    </source>
</evidence>
<name>A0ABV1FN72_9BACT</name>
<dbReference type="RefSeq" id="WP_349147048.1">
    <property type="nucleotide sequence ID" value="NZ_JBBNFP010000004.1"/>
</dbReference>
<dbReference type="Proteomes" id="UP001487296">
    <property type="component" value="Unassembled WGS sequence"/>
</dbReference>
<feature type="signal peptide" evidence="1">
    <location>
        <begin position="1"/>
        <end position="24"/>
    </location>
</feature>
<dbReference type="EMBL" id="JBBNFP010000004">
    <property type="protein sequence ID" value="MEQ2485857.1"/>
    <property type="molecule type" value="Genomic_DNA"/>
</dbReference>
<protein>
    <recommendedName>
        <fullName evidence="4">DUF3108 domain-containing protein</fullName>
    </recommendedName>
</protein>
<accession>A0ABV1FN72</accession>
<gene>
    <name evidence="2" type="ORF">AAAT34_02155</name>
</gene>
<evidence type="ECO:0008006" key="4">
    <source>
        <dbReference type="Google" id="ProtNLM"/>
    </source>
</evidence>